<reference evidence="2 3" key="1">
    <citation type="submission" date="2019-03" db="EMBL/GenBank/DDBJ databases">
        <title>Genomic Encyclopedia of Type Strains, Phase IV (KMG-IV): sequencing the most valuable type-strain genomes for metagenomic binning, comparative biology and taxonomic classification.</title>
        <authorList>
            <person name="Goeker M."/>
        </authorList>
    </citation>
    <scope>NUCLEOTIDE SEQUENCE [LARGE SCALE GENOMIC DNA]</scope>
    <source>
        <strain evidence="2 3">DSM 16998</strain>
    </source>
</reference>
<feature type="transmembrane region" description="Helical" evidence="1">
    <location>
        <begin position="12"/>
        <end position="32"/>
    </location>
</feature>
<keyword evidence="1" id="KW-0812">Transmembrane</keyword>
<accession>A0A4R6QTB1</accession>
<keyword evidence="1" id="KW-1133">Transmembrane helix</keyword>
<keyword evidence="1" id="KW-0472">Membrane</keyword>
<dbReference type="InterPro" id="IPR021249">
    <property type="entry name" value="DUF2788"/>
</dbReference>
<evidence type="ECO:0000313" key="2">
    <source>
        <dbReference type="EMBL" id="TDP74804.1"/>
    </source>
</evidence>
<sequence length="72" mass="7962">MFGYTEEQISWFGLSFGVGAFMLYMVFIIFQLARESKAGRFGTFVLFLGLGVGLIGFAAKGLIKFFMSGIVE</sequence>
<dbReference type="Proteomes" id="UP000295361">
    <property type="component" value="Unassembled WGS sequence"/>
</dbReference>
<keyword evidence="3" id="KW-1185">Reference proteome</keyword>
<evidence type="ECO:0000256" key="1">
    <source>
        <dbReference type="SAM" id="Phobius"/>
    </source>
</evidence>
<dbReference type="Pfam" id="PF10981">
    <property type="entry name" value="DUF2788"/>
    <property type="match status" value="1"/>
</dbReference>
<proteinExistence type="predicted"/>
<comment type="caution">
    <text evidence="2">The sequence shown here is derived from an EMBL/GenBank/DDBJ whole genome shotgun (WGS) entry which is preliminary data.</text>
</comment>
<dbReference type="OrthoDB" id="5625617at2"/>
<feature type="transmembrane region" description="Helical" evidence="1">
    <location>
        <begin position="44"/>
        <end position="67"/>
    </location>
</feature>
<dbReference type="EMBL" id="SNXS01000001">
    <property type="protein sequence ID" value="TDP74804.1"/>
    <property type="molecule type" value="Genomic_DNA"/>
</dbReference>
<dbReference type="RefSeq" id="WP_133699406.1">
    <property type="nucleotide sequence ID" value="NZ_SNXS01000001.1"/>
</dbReference>
<evidence type="ECO:0000313" key="3">
    <source>
        <dbReference type="Proteomes" id="UP000295361"/>
    </source>
</evidence>
<gene>
    <name evidence="2" type="ORF">DES47_101872</name>
</gene>
<name>A0A4R6QTB1_9BURK</name>
<dbReference type="InParanoid" id="A0A4R6QTB1"/>
<dbReference type="AlphaFoldDB" id="A0A4R6QTB1"/>
<protein>
    <submittedName>
        <fullName evidence="2">Uncharacterized protein DUF2788</fullName>
    </submittedName>
</protein>
<organism evidence="2 3">
    <name type="scientific">Roseateles toxinivorans</name>
    <dbReference type="NCBI Taxonomy" id="270368"/>
    <lineage>
        <taxon>Bacteria</taxon>
        <taxon>Pseudomonadati</taxon>
        <taxon>Pseudomonadota</taxon>
        <taxon>Betaproteobacteria</taxon>
        <taxon>Burkholderiales</taxon>
        <taxon>Sphaerotilaceae</taxon>
        <taxon>Roseateles</taxon>
    </lineage>
</organism>